<dbReference type="Gene3D" id="3.10.129.10">
    <property type="entry name" value="Hotdog Thioesterase"/>
    <property type="match status" value="1"/>
</dbReference>
<accession>A0A096F6B4</accession>
<dbReference type="Pfam" id="PF03061">
    <property type="entry name" value="4HBT"/>
    <property type="match status" value="1"/>
</dbReference>
<dbReference type="CDD" id="cd03443">
    <property type="entry name" value="PaaI_thioesterase"/>
    <property type="match status" value="1"/>
</dbReference>
<comment type="caution">
    <text evidence="2">The sequence shown here is derived from an EMBL/GenBank/DDBJ whole genome shotgun (WGS) entry which is preliminary data.</text>
</comment>
<dbReference type="RefSeq" id="WP_034374866.1">
    <property type="nucleotide sequence ID" value="NZ_AWOR01000078.1"/>
</dbReference>
<protein>
    <submittedName>
        <fullName evidence="2">Aromatic catabolism protein</fullName>
    </submittedName>
</protein>
<dbReference type="GO" id="GO:0016790">
    <property type="term" value="F:thiolester hydrolase activity"/>
    <property type="evidence" value="ECO:0007669"/>
    <property type="project" value="UniProtKB-ARBA"/>
</dbReference>
<dbReference type="InterPro" id="IPR029069">
    <property type="entry name" value="HotDog_dom_sf"/>
</dbReference>
<dbReference type="AlphaFoldDB" id="A0A096F6B4"/>
<sequence length="144" mass="15587">MTPQNENFARDVQALVLSMPVAQLLQLRFERIEPGEVDLCLPYQESLSFRPGQLQATPVFAIADFAAVSAAGTLLPTGWLNATIDCSIKYLAPADGETLLARGRVIQTSKLLTVVRADVFSRKAGRELLCATMLATARNLAPAQ</sequence>
<dbReference type="Proteomes" id="UP000029553">
    <property type="component" value="Unassembled WGS sequence"/>
</dbReference>
<name>A0A096F6B4_COMTE</name>
<dbReference type="InterPro" id="IPR006683">
    <property type="entry name" value="Thioestr_dom"/>
</dbReference>
<organism evidence="2 3">
    <name type="scientific">Comamonas testosteroni</name>
    <name type="common">Pseudomonas testosteroni</name>
    <dbReference type="NCBI Taxonomy" id="285"/>
    <lineage>
        <taxon>Bacteria</taxon>
        <taxon>Pseudomonadati</taxon>
        <taxon>Pseudomonadota</taxon>
        <taxon>Betaproteobacteria</taxon>
        <taxon>Burkholderiales</taxon>
        <taxon>Comamonadaceae</taxon>
        <taxon>Comamonas</taxon>
    </lineage>
</organism>
<feature type="domain" description="Thioesterase" evidence="1">
    <location>
        <begin position="60"/>
        <end position="123"/>
    </location>
</feature>
<evidence type="ECO:0000313" key="2">
    <source>
        <dbReference type="EMBL" id="KGH25886.1"/>
    </source>
</evidence>
<gene>
    <name evidence="2" type="ORF">P353_23945</name>
</gene>
<dbReference type="SUPFAM" id="SSF54637">
    <property type="entry name" value="Thioesterase/thiol ester dehydrase-isomerase"/>
    <property type="match status" value="1"/>
</dbReference>
<proteinExistence type="predicted"/>
<evidence type="ECO:0000259" key="1">
    <source>
        <dbReference type="Pfam" id="PF03061"/>
    </source>
</evidence>
<reference evidence="2 3" key="1">
    <citation type="submission" date="2013-09" db="EMBL/GenBank/DDBJ databases">
        <title>High correlation between genotypes and phenotypes of environmental bacteria Comamonas testosteroni strains.</title>
        <authorList>
            <person name="Liu L."/>
            <person name="Zhu W."/>
            <person name="Xia X."/>
            <person name="Xu B."/>
            <person name="Luo M."/>
            <person name="Wang G."/>
        </authorList>
    </citation>
    <scope>NUCLEOTIDE SEQUENCE [LARGE SCALE GENOMIC DNA]</scope>
    <source>
        <strain evidence="2 3">JL40</strain>
    </source>
</reference>
<evidence type="ECO:0000313" key="3">
    <source>
        <dbReference type="Proteomes" id="UP000029553"/>
    </source>
</evidence>
<dbReference type="EMBL" id="AWOR01000078">
    <property type="protein sequence ID" value="KGH25886.1"/>
    <property type="molecule type" value="Genomic_DNA"/>
</dbReference>